<dbReference type="InterPro" id="IPR057893">
    <property type="entry name" value="LRV_2"/>
</dbReference>
<name>A0ABN6YM05_9MICO</name>
<proteinExistence type="predicted"/>
<accession>A0ABN6YM05</accession>
<evidence type="ECO:0000313" key="3">
    <source>
        <dbReference type="Proteomes" id="UP001321421"/>
    </source>
</evidence>
<sequence>MAAAMVTVEFLQPTTRRIAMSCVSFLSEQQRAQLRSSAGERLSPEEIRAVHPTPPVTEGKVRRLRLLAESPDPRIRESAALNHHCPADVLTRLAGDDEDSVRTCVARQPAAPAELLARLAADPAPQVRTWVAANPSVSEELLDSLAEDDDETVRQVVAWARAWPQRAQA</sequence>
<protein>
    <recommendedName>
        <fullName evidence="1">Leucine rich repeat variant domain-containing protein</fullName>
    </recommendedName>
</protein>
<dbReference type="EMBL" id="AP027735">
    <property type="protein sequence ID" value="BDZ57061.1"/>
    <property type="molecule type" value="Genomic_DNA"/>
</dbReference>
<evidence type="ECO:0000313" key="2">
    <source>
        <dbReference type="EMBL" id="BDZ57061.1"/>
    </source>
</evidence>
<keyword evidence="3" id="KW-1185">Reference proteome</keyword>
<feature type="domain" description="Leucine rich repeat variant" evidence="1">
    <location>
        <begin position="105"/>
        <end position="158"/>
    </location>
</feature>
<gene>
    <name evidence="2" type="ORF">GCM10025872_07180</name>
</gene>
<evidence type="ECO:0000259" key="1">
    <source>
        <dbReference type="Pfam" id="PF25591"/>
    </source>
</evidence>
<dbReference type="SUPFAM" id="SSF48371">
    <property type="entry name" value="ARM repeat"/>
    <property type="match status" value="1"/>
</dbReference>
<dbReference type="Pfam" id="PF25591">
    <property type="entry name" value="LRV_2"/>
    <property type="match status" value="1"/>
</dbReference>
<dbReference type="Gene3D" id="1.25.10.10">
    <property type="entry name" value="Leucine-rich Repeat Variant"/>
    <property type="match status" value="1"/>
</dbReference>
<reference evidence="3" key="1">
    <citation type="journal article" date="2019" name="Int. J. Syst. Evol. Microbiol.">
        <title>The Global Catalogue of Microorganisms (GCM) 10K type strain sequencing project: providing services to taxonomists for standard genome sequencing and annotation.</title>
        <authorList>
            <consortium name="The Broad Institute Genomics Platform"/>
            <consortium name="The Broad Institute Genome Sequencing Center for Infectious Disease"/>
            <person name="Wu L."/>
            <person name="Ma J."/>
        </authorList>
    </citation>
    <scope>NUCLEOTIDE SEQUENCE [LARGE SCALE GENOMIC DNA]</scope>
    <source>
        <strain evidence="3">NBRC 110608</strain>
    </source>
</reference>
<organism evidence="2 3">
    <name type="scientific">Barrientosiimonas endolithica</name>
    <dbReference type="NCBI Taxonomy" id="1535208"/>
    <lineage>
        <taxon>Bacteria</taxon>
        <taxon>Bacillati</taxon>
        <taxon>Actinomycetota</taxon>
        <taxon>Actinomycetes</taxon>
        <taxon>Micrococcales</taxon>
        <taxon>Dermacoccaceae</taxon>
        <taxon>Barrientosiimonas</taxon>
    </lineage>
</organism>
<dbReference type="InterPro" id="IPR011989">
    <property type="entry name" value="ARM-like"/>
</dbReference>
<dbReference type="InterPro" id="IPR016024">
    <property type="entry name" value="ARM-type_fold"/>
</dbReference>
<dbReference type="Proteomes" id="UP001321421">
    <property type="component" value="Chromosome"/>
</dbReference>